<dbReference type="Proteomes" id="UP001283341">
    <property type="component" value="Unassembled WGS sequence"/>
</dbReference>
<evidence type="ECO:0000256" key="2">
    <source>
        <dbReference type="ARBA" id="ARBA00023043"/>
    </source>
</evidence>
<evidence type="ECO:0000256" key="1">
    <source>
        <dbReference type="ARBA" id="ARBA00022737"/>
    </source>
</evidence>
<feature type="repeat" description="ANK" evidence="3">
    <location>
        <begin position="395"/>
        <end position="427"/>
    </location>
</feature>
<dbReference type="PANTHER" id="PTHR24180:SF45">
    <property type="entry name" value="POLY [ADP-RIBOSE] POLYMERASE TANKYRASE"/>
    <property type="match status" value="1"/>
</dbReference>
<protein>
    <submittedName>
        <fullName evidence="4">Ankyrin repeat-containing domain protein</fullName>
    </submittedName>
</protein>
<organism evidence="4 5">
    <name type="scientific">Apodospora peruviana</name>
    <dbReference type="NCBI Taxonomy" id="516989"/>
    <lineage>
        <taxon>Eukaryota</taxon>
        <taxon>Fungi</taxon>
        <taxon>Dikarya</taxon>
        <taxon>Ascomycota</taxon>
        <taxon>Pezizomycotina</taxon>
        <taxon>Sordariomycetes</taxon>
        <taxon>Sordariomycetidae</taxon>
        <taxon>Sordariales</taxon>
        <taxon>Lasiosphaeriaceae</taxon>
        <taxon>Apodospora</taxon>
    </lineage>
</organism>
<sequence length="633" mass="70054">MEMVPRLAESEKILGSHIRASGMLLSEKIDQSHAETVSRIEQRLDTFSAHITSHVVGADGLSGPLRTGFSRSIIRAKQQPNPVHNHPFESMDALFLGSASLGRRPVASRWNRSSFARCKPKCRCQCHRRPGGRDLVARWDTQYFEKVFGSATLDYFGFLTRWKCCDDMNCRSHRAGEIIKFHYRFPSWLVNIAVSLLFSTRFFGSPELLLRIYNVLPRGGAMGIKTIFSCASRGDVHGLKQILRERPGCVYDVRGDNNKTALWYAVATFKNKAATVRLLLQAGADPWHEDDKLHSPIQRAMESFEDQDGQLDDCFPFRELMQDEDKYTILHRIILGQLPLDLASELKKAGVRALLETPSWTGNVPLHLAARRGDAHALSLLLEAGADVASRRSDTGDLAIHCASRVGSAEVARLLVENGSAINAPGRFGKTPLHFAAFSGSTETLALLLDNGADLDMTDLSGSLALASAVMAERPEAVGYLLDRGVDIDHRDFDGDVALTESVVHRSAKSAALLLERGADYTNVNNDGRSILHILAVAGDIKMLHVFTQVAMAGLDAERMDNNGKTPRQLFEERPDVNETIESFALRSAFNDLMASAAQEGDLIDSGFEEMAEDEMVEDESDQDEFFDAMEKM</sequence>
<proteinExistence type="predicted"/>
<dbReference type="PRINTS" id="PR01415">
    <property type="entry name" value="ANKYRIN"/>
</dbReference>
<dbReference type="Pfam" id="PF12796">
    <property type="entry name" value="Ank_2"/>
    <property type="match status" value="1"/>
</dbReference>
<evidence type="ECO:0000256" key="3">
    <source>
        <dbReference type="PROSITE-ProRule" id="PRU00023"/>
    </source>
</evidence>
<keyword evidence="1" id="KW-0677">Repeat</keyword>
<feature type="repeat" description="ANK" evidence="3">
    <location>
        <begin position="361"/>
        <end position="393"/>
    </location>
</feature>
<comment type="caution">
    <text evidence="4">The sequence shown here is derived from an EMBL/GenBank/DDBJ whole genome shotgun (WGS) entry which is preliminary data.</text>
</comment>
<dbReference type="PROSITE" id="PS50297">
    <property type="entry name" value="ANK_REP_REGION"/>
    <property type="match status" value="3"/>
</dbReference>
<dbReference type="EMBL" id="JAUEDM010000003">
    <property type="protein sequence ID" value="KAK3321840.1"/>
    <property type="molecule type" value="Genomic_DNA"/>
</dbReference>
<dbReference type="PROSITE" id="PS50088">
    <property type="entry name" value="ANK_REPEAT"/>
    <property type="match status" value="4"/>
</dbReference>
<evidence type="ECO:0000313" key="4">
    <source>
        <dbReference type="EMBL" id="KAK3321840.1"/>
    </source>
</evidence>
<dbReference type="InterPro" id="IPR036770">
    <property type="entry name" value="Ankyrin_rpt-contain_sf"/>
</dbReference>
<dbReference type="Gene3D" id="1.25.40.20">
    <property type="entry name" value="Ankyrin repeat-containing domain"/>
    <property type="match status" value="3"/>
</dbReference>
<reference evidence="4" key="2">
    <citation type="submission" date="2023-06" db="EMBL/GenBank/DDBJ databases">
        <authorList>
            <consortium name="Lawrence Berkeley National Laboratory"/>
            <person name="Haridas S."/>
            <person name="Hensen N."/>
            <person name="Bonometti L."/>
            <person name="Westerberg I."/>
            <person name="Brannstrom I.O."/>
            <person name="Guillou S."/>
            <person name="Cros-Aarteil S."/>
            <person name="Calhoun S."/>
            <person name="Kuo A."/>
            <person name="Mondo S."/>
            <person name="Pangilinan J."/>
            <person name="Riley R."/>
            <person name="Labutti K."/>
            <person name="Andreopoulos B."/>
            <person name="Lipzen A."/>
            <person name="Chen C."/>
            <person name="Yanf M."/>
            <person name="Daum C."/>
            <person name="Ng V."/>
            <person name="Clum A."/>
            <person name="Steindorff A."/>
            <person name="Ohm R."/>
            <person name="Martin F."/>
            <person name="Silar P."/>
            <person name="Natvig D."/>
            <person name="Lalanne C."/>
            <person name="Gautier V."/>
            <person name="Ament-Velasquez S.L."/>
            <person name="Kruys A."/>
            <person name="Hutchinson M.I."/>
            <person name="Powell A.J."/>
            <person name="Barry K."/>
            <person name="Miller A.N."/>
            <person name="Grigoriev I.V."/>
            <person name="Debuchy R."/>
            <person name="Gladieux P."/>
            <person name="Thoren M.H."/>
            <person name="Johannesson H."/>
        </authorList>
    </citation>
    <scope>NUCLEOTIDE SEQUENCE</scope>
    <source>
        <strain evidence="4">CBS 118394</strain>
    </source>
</reference>
<gene>
    <name evidence="4" type="ORF">B0H66DRAFT_181881</name>
</gene>
<reference evidence="4" key="1">
    <citation type="journal article" date="2023" name="Mol. Phylogenet. Evol.">
        <title>Genome-scale phylogeny and comparative genomics of the fungal order Sordariales.</title>
        <authorList>
            <person name="Hensen N."/>
            <person name="Bonometti L."/>
            <person name="Westerberg I."/>
            <person name="Brannstrom I.O."/>
            <person name="Guillou S."/>
            <person name="Cros-Aarteil S."/>
            <person name="Calhoun S."/>
            <person name="Haridas S."/>
            <person name="Kuo A."/>
            <person name="Mondo S."/>
            <person name="Pangilinan J."/>
            <person name="Riley R."/>
            <person name="LaButti K."/>
            <person name="Andreopoulos B."/>
            <person name="Lipzen A."/>
            <person name="Chen C."/>
            <person name="Yan M."/>
            <person name="Daum C."/>
            <person name="Ng V."/>
            <person name="Clum A."/>
            <person name="Steindorff A."/>
            <person name="Ohm R.A."/>
            <person name="Martin F."/>
            <person name="Silar P."/>
            <person name="Natvig D.O."/>
            <person name="Lalanne C."/>
            <person name="Gautier V."/>
            <person name="Ament-Velasquez S.L."/>
            <person name="Kruys A."/>
            <person name="Hutchinson M.I."/>
            <person name="Powell A.J."/>
            <person name="Barry K."/>
            <person name="Miller A.N."/>
            <person name="Grigoriev I.V."/>
            <person name="Debuchy R."/>
            <person name="Gladieux P."/>
            <person name="Hiltunen Thoren M."/>
            <person name="Johannesson H."/>
        </authorList>
    </citation>
    <scope>NUCLEOTIDE SEQUENCE</scope>
    <source>
        <strain evidence="4">CBS 118394</strain>
    </source>
</reference>
<dbReference type="InterPro" id="IPR002110">
    <property type="entry name" value="Ankyrin_rpt"/>
</dbReference>
<dbReference type="Pfam" id="PF00023">
    <property type="entry name" value="Ank"/>
    <property type="match status" value="2"/>
</dbReference>
<feature type="repeat" description="ANK" evidence="3">
    <location>
        <begin position="461"/>
        <end position="493"/>
    </location>
</feature>
<dbReference type="SUPFAM" id="SSF48403">
    <property type="entry name" value="Ankyrin repeat"/>
    <property type="match status" value="2"/>
</dbReference>
<evidence type="ECO:0000313" key="5">
    <source>
        <dbReference type="Proteomes" id="UP001283341"/>
    </source>
</evidence>
<feature type="repeat" description="ANK" evidence="3">
    <location>
        <begin position="428"/>
        <end position="460"/>
    </location>
</feature>
<dbReference type="InterPro" id="IPR051637">
    <property type="entry name" value="Ank_repeat_dom-contain_49"/>
</dbReference>
<dbReference type="AlphaFoldDB" id="A0AAE0IBC6"/>
<dbReference type="SMART" id="SM00248">
    <property type="entry name" value="ANK"/>
    <property type="match status" value="7"/>
</dbReference>
<accession>A0AAE0IBC6</accession>
<keyword evidence="5" id="KW-1185">Reference proteome</keyword>
<keyword evidence="2 3" id="KW-0040">ANK repeat</keyword>
<dbReference type="PANTHER" id="PTHR24180">
    <property type="entry name" value="CYCLIN-DEPENDENT KINASE INHIBITOR 2C-RELATED"/>
    <property type="match status" value="1"/>
</dbReference>
<name>A0AAE0IBC6_9PEZI</name>